<proteinExistence type="predicted"/>
<keyword evidence="2" id="KW-1185">Reference proteome</keyword>
<reference evidence="1" key="1">
    <citation type="submission" date="2020-10" db="EMBL/GenBank/DDBJ databases">
        <authorList>
            <person name="Castelo-Branco R."/>
            <person name="Eusebio N."/>
            <person name="Adriana R."/>
            <person name="Vieira A."/>
            <person name="Brugerolle De Fraissinette N."/>
            <person name="Rezende De Castro R."/>
            <person name="Schneider M.P."/>
            <person name="Vasconcelos V."/>
            <person name="Leao P.N."/>
        </authorList>
    </citation>
    <scope>NUCLEOTIDE SEQUENCE</scope>
    <source>
        <strain evidence="1">LEGE 11480</strain>
    </source>
</reference>
<evidence type="ECO:0000313" key="2">
    <source>
        <dbReference type="Proteomes" id="UP000625316"/>
    </source>
</evidence>
<evidence type="ECO:0000313" key="1">
    <source>
        <dbReference type="EMBL" id="MBE9030091.1"/>
    </source>
</evidence>
<protein>
    <submittedName>
        <fullName evidence="1">DUF11 domain-containing protein</fullName>
    </submittedName>
</protein>
<dbReference type="PIRSF" id="PIRSF014979">
    <property type="entry name" value="UCP014979"/>
    <property type="match status" value="1"/>
</dbReference>
<dbReference type="EMBL" id="JADEXQ010000028">
    <property type="protein sequence ID" value="MBE9030091.1"/>
    <property type="molecule type" value="Genomic_DNA"/>
</dbReference>
<dbReference type="AlphaFoldDB" id="A0A928Z269"/>
<name>A0A928Z269_9CYAN</name>
<organism evidence="1 2">
    <name type="scientific">Romeriopsis navalis LEGE 11480</name>
    <dbReference type="NCBI Taxonomy" id="2777977"/>
    <lineage>
        <taxon>Bacteria</taxon>
        <taxon>Bacillati</taxon>
        <taxon>Cyanobacteriota</taxon>
        <taxon>Cyanophyceae</taxon>
        <taxon>Leptolyngbyales</taxon>
        <taxon>Leptolyngbyaceae</taxon>
        <taxon>Romeriopsis</taxon>
        <taxon>Romeriopsis navalis</taxon>
    </lineage>
</organism>
<dbReference type="NCBIfam" id="TIGR01451">
    <property type="entry name" value="B_ant_repeat"/>
    <property type="match status" value="1"/>
</dbReference>
<accession>A0A928Z269</accession>
<comment type="caution">
    <text evidence="1">The sequence shown here is derived from an EMBL/GenBank/DDBJ whole genome shotgun (WGS) entry which is preliminary data.</text>
</comment>
<gene>
    <name evidence="1" type="ORF">IQ266_10160</name>
</gene>
<sequence length="181" mass="19109">MKRSLMLGLSALMLVAVPVAGVTLSSALGNGGSAIADSSQKPNIRLQLVGEKKVVASSTTGQEEVSWKPLDAAKPGDVIRYRLSGKNQGKAGARKLALTQPVPQGTVYVLKTATGEGTQATFSIDGGKTFVANPTVRVKLTDGKFETQPAPAKAYTHVKWQFDQKIAANQDVNVAYQVKVN</sequence>
<dbReference type="InterPro" id="IPR047589">
    <property type="entry name" value="DUF11_rpt"/>
</dbReference>
<dbReference type="Proteomes" id="UP000625316">
    <property type="component" value="Unassembled WGS sequence"/>
</dbReference>
<dbReference type="RefSeq" id="WP_264324918.1">
    <property type="nucleotide sequence ID" value="NZ_JADEXQ010000028.1"/>
</dbReference>
<dbReference type="InterPro" id="IPR014468">
    <property type="entry name" value="UCP014979"/>
</dbReference>